<dbReference type="OrthoDB" id="9773538at2"/>
<evidence type="ECO:0000313" key="11">
    <source>
        <dbReference type="Proteomes" id="UP000297031"/>
    </source>
</evidence>
<evidence type="ECO:0000256" key="1">
    <source>
        <dbReference type="ARBA" id="ARBA00006040"/>
    </source>
</evidence>
<feature type="domain" description="Peptidase M3A/M3B catalytic" evidence="9">
    <location>
        <begin position="234"/>
        <end position="680"/>
    </location>
</feature>
<dbReference type="Gene3D" id="1.10.1370.10">
    <property type="entry name" value="Neurolysin, domain 3"/>
    <property type="match status" value="1"/>
</dbReference>
<dbReference type="Proteomes" id="UP000297031">
    <property type="component" value="Chromosome"/>
</dbReference>
<dbReference type="InterPro" id="IPR024080">
    <property type="entry name" value="Neurolysin/TOP_N"/>
</dbReference>
<accession>A0A4P7VQ27</accession>
<dbReference type="AlphaFoldDB" id="A0A4P7VQ27"/>
<dbReference type="InterPro" id="IPR034005">
    <property type="entry name" value="M3A_DCP"/>
</dbReference>
<evidence type="ECO:0000256" key="6">
    <source>
        <dbReference type="ARBA" id="ARBA00023049"/>
    </source>
</evidence>
<sequence>MLQAQQQPTANPFFDEFATVHNSVPFSSIENKHYEEAIDRGIEIQNKEIADIVNQSAAPTFDNTIVALERSGSDLNRVLNVFYPMLSALSDDELMDISLRVSGKLSKHSTDISLNEGLWKRIKTVYDMRDKLNLDAEDSMLLTTTYDSFARSGAELKGEKRDEYRRLSAHLSDLTTKFGQNVLKELNTYEIWLTADDLSGLPESSVEAAALAAKEKGREGEYLFTLAQPVYTAFMKYSDRPDLRERFYRLYNGRNTKGEYSNMEILADIAETRREIAALFGKKNYAEYSLEKSMAETPENVYKLLNELAEAYRPAQLKEFAEIESYASQLEGRPVKIKAWDYSYYSNKLQQAKYSYNEEELRPYFELNNVIDGVFGLATKLYGLTFEPNADIEVYHPDVKAYDVKDADGSYLGVIYTDFFPRESKRPGAWMTGFKDECVTADGTQVRPHVTIVMNFTKPTGTKPALLTPYEVETFLHEFGHALHGLLADTKYASLSGTSVYRDFVELPSQFNENYLTQKEFLDGFARHYVTGEPIPQNLVDKIVQSSQYGAAYACLRQLGFGFTDMAWHTIESPVEDVVGFERKALESVSMFDDVDGCIFSPQFSHIFSGGYAAGYYSYKWAEVLDADAFSLFLKNGLFDKATSDSFRRNVLMKGGTEHPMTLYKRFRGQEPTIDALLERDGIKSPSESPKLPQDLPARKD</sequence>
<keyword evidence="3 7" id="KW-0479">Metal-binding</keyword>
<dbReference type="PANTHER" id="PTHR43660">
    <property type="entry name" value="DIPEPTIDYL CARBOXYPEPTIDASE"/>
    <property type="match status" value="1"/>
</dbReference>
<reference evidence="10 11" key="1">
    <citation type="submission" date="2019-02" db="EMBL/GenBank/DDBJ databases">
        <title>Isolation and identification of novel species under the genus Muribaculum.</title>
        <authorList>
            <person name="Miyake S."/>
            <person name="Ding Y."/>
            <person name="Low A."/>
            <person name="Soh M."/>
            <person name="Seedorf H."/>
        </authorList>
    </citation>
    <scope>NUCLEOTIDE SEQUENCE [LARGE SCALE GENOMIC DNA]</scope>
    <source>
        <strain evidence="10 11">TLL-A4</strain>
    </source>
</reference>
<dbReference type="GO" id="GO:0004222">
    <property type="term" value="F:metalloendopeptidase activity"/>
    <property type="evidence" value="ECO:0007669"/>
    <property type="project" value="InterPro"/>
</dbReference>
<gene>
    <name evidence="10" type="ORF">E7746_08685</name>
</gene>
<dbReference type="Gene3D" id="3.40.390.10">
    <property type="entry name" value="Collagenase (Catalytic Domain)"/>
    <property type="match status" value="1"/>
</dbReference>
<evidence type="ECO:0000256" key="8">
    <source>
        <dbReference type="SAM" id="MobiDB-lite"/>
    </source>
</evidence>
<name>A0A4P7VQ27_9BACT</name>
<dbReference type="CDD" id="cd06456">
    <property type="entry name" value="M3A_DCP"/>
    <property type="match status" value="1"/>
</dbReference>
<proteinExistence type="inferred from homology"/>
<evidence type="ECO:0000256" key="2">
    <source>
        <dbReference type="ARBA" id="ARBA00022670"/>
    </source>
</evidence>
<organism evidence="10 11">
    <name type="scientific">Muribaculum gordoncarteri</name>
    <dbReference type="NCBI Taxonomy" id="2530390"/>
    <lineage>
        <taxon>Bacteria</taxon>
        <taxon>Pseudomonadati</taxon>
        <taxon>Bacteroidota</taxon>
        <taxon>Bacteroidia</taxon>
        <taxon>Bacteroidales</taxon>
        <taxon>Muribaculaceae</taxon>
        <taxon>Muribaculum</taxon>
    </lineage>
</organism>
<dbReference type="GO" id="GO:0005829">
    <property type="term" value="C:cytosol"/>
    <property type="evidence" value="ECO:0007669"/>
    <property type="project" value="TreeGrafter"/>
</dbReference>
<feature type="region of interest" description="Disordered" evidence="8">
    <location>
        <begin position="679"/>
        <end position="701"/>
    </location>
</feature>
<dbReference type="GO" id="GO:0006508">
    <property type="term" value="P:proteolysis"/>
    <property type="evidence" value="ECO:0007669"/>
    <property type="project" value="UniProtKB-KW"/>
</dbReference>
<comment type="cofactor">
    <cofactor evidence="7">
        <name>Zn(2+)</name>
        <dbReference type="ChEBI" id="CHEBI:29105"/>
    </cofactor>
    <text evidence="7">Binds 1 zinc ion.</text>
</comment>
<evidence type="ECO:0000256" key="7">
    <source>
        <dbReference type="RuleBase" id="RU003435"/>
    </source>
</evidence>
<dbReference type="EMBL" id="CP039393">
    <property type="protein sequence ID" value="QCD35949.1"/>
    <property type="molecule type" value="Genomic_DNA"/>
</dbReference>
<dbReference type="InterPro" id="IPR024079">
    <property type="entry name" value="MetalloPept_cat_dom_sf"/>
</dbReference>
<dbReference type="Gene3D" id="1.20.1050.40">
    <property type="entry name" value="Endopeptidase. Chain P, domain 1"/>
    <property type="match status" value="1"/>
</dbReference>
<dbReference type="KEGG" id="mgod:E7746_08685"/>
<dbReference type="GO" id="GO:0004180">
    <property type="term" value="F:carboxypeptidase activity"/>
    <property type="evidence" value="ECO:0007669"/>
    <property type="project" value="TreeGrafter"/>
</dbReference>
<dbReference type="InterPro" id="IPR045090">
    <property type="entry name" value="Pept_M3A_M3B"/>
</dbReference>
<evidence type="ECO:0000256" key="3">
    <source>
        <dbReference type="ARBA" id="ARBA00022723"/>
    </source>
</evidence>
<dbReference type="FunFam" id="3.40.390.10:FF:000009">
    <property type="entry name" value="Oligopeptidase A"/>
    <property type="match status" value="1"/>
</dbReference>
<keyword evidence="2 7" id="KW-0645">Protease</keyword>
<evidence type="ECO:0000313" key="10">
    <source>
        <dbReference type="EMBL" id="QCD35949.1"/>
    </source>
</evidence>
<evidence type="ECO:0000256" key="4">
    <source>
        <dbReference type="ARBA" id="ARBA00022801"/>
    </source>
</evidence>
<evidence type="ECO:0000256" key="5">
    <source>
        <dbReference type="ARBA" id="ARBA00022833"/>
    </source>
</evidence>
<keyword evidence="4 7" id="KW-0378">Hydrolase</keyword>
<protein>
    <submittedName>
        <fullName evidence="10">M3 family peptidase</fullName>
    </submittedName>
</protein>
<keyword evidence="5 7" id="KW-0862">Zinc</keyword>
<keyword evidence="6 7" id="KW-0482">Metalloprotease</keyword>
<dbReference type="PANTHER" id="PTHR43660:SF1">
    <property type="entry name" value="DIPEPTIDYL CARBOXYPEPTIDASE"/>
    <property type="match status" value="1"/>
</dbReference>
<dbReference type="Pfam" id="PF01432">
    <property type="entry name" value="Peptidase_M3"/>
    <property type="match status" value="1"/>
</dbReference>
<evidence type="ECO:0000259" key="9">
    <source>
        <dbReference type="Pfam" id="PF01432"/>
    </source>
</evidence>
<dbReference type="SUPFAM" id="SSF55486">
    <property type="entry name" value="Metalloproteases ('zincins'), catalytic domain"/>
    <property type="match status" value="1"/>
</dbReference>
<keyword evidence="11" id="KW-1185">Reference proteome</keyword>
<dbReference type="RefSeq" id="WP_136410553.1">
    <property type="nucleotide sequence ID" value="NZ_CP039393.1"/>
</dbReference>
<dbReference type="InterPro" id="IPR001567">
    <property type="entry name" value="Pept_M3A_M3B_dom"/>
</dbReference>
<dbReference type="InterPro" id="IPR024077">
    <property type="entry name" value="Neurolysin/TOP_dom2"/>
</dbReference>
<comment type="similarity">
    <text evidence="1 7">Belongs to the peptidase M3 family.</text>
</comment>
<dbReference type="GO" id="GO:0046872">
    <property type="term" value="F:metal ion binding"/>
    <property type="evidence" value="ECO:0007669"/>
    <property type="project" value="UniProtKB-UniRule"/>
</dbReference>